<keyword evidence="20" id="KW-0539">Nucleus</keyword>
<evidence type="ECO:0000256" key="8">
    <source>
        <dbReference type="ARBA" id="ARBA00022728"/>
    </source>
</evidence>
<dbReference type="InterPro" id="IPR007266">
    <property type="entry name" value="Ero1"/>
</dbReference>
<evidence type="ECO:0000313" key="25">
    <source>
        <dbReference type="Proteomes" id="UP000799118"/>
    </source>
</evidence>
<dbReference type="Proteomes" id="UP000799118">
    <property type="component" value="Unassembled WGS sequence"/>
</dbReference>
<dbReference type="InterPro" id="IPR047242">
    <property type="entry name" value="CDC5L/Cef1"/>
</dbReference>
<evidence type="ECO:0000256" key="6">
    <source>
        <dbReference type="ARBA" id="ARBA00022630"/>
    </source>
</evidence>
<evidence type="ECO:0000256" key="13">
    <source>
        <dbReference type="ARBA" id="ARBA00022982"/>
    </source>
</evidence>
<dbReference type="SUPFAM" id="SSF110019">
    <property type="entry name" value="ERO1-like"/>
    <property type="match status" value="1"/>
</dbReference>
<dbReference type="PROSITE" id="PS51294">
    <property type="entry name" value="HTH_MYB"/>
    <property type="match status" value="1"/>
</dbReference>
<keyword evidence="17" id="KW-1015">Disulfide bond</keyword>
<evidence type="ECO:0000256" key="18">
    <source>
        <dbReference type="ARBA" id="ARBA00023180"/>
    </source>
</evidence>
<comment type="similarity">
    <text evidence="3">Belongs to the EROs family.</text>
</comment>
<feature type="domain" description="HTH myb-type" evidence="23">
    <location>
        <begin position="366"/>
        <end position="409"/>
    </location>
</feature>
<reference evidence="24" key="1">
    <citation type="journal article" date="2019" name="Environ. Microbiol.">
        <title>Fungal ecological strategies reflected in gene transcription - a case study of two litter decomposers.</title>
        <authorList>
            <person name="Barbi F."/>
            <person name="Kohler A."/>
            <person name="Barry K."/>
            <person name="Baskaran P."/>
            <person name="Daum C."/>
            <person name="Fauchery L."/>
            <person name="Ihrmark K."/>
            <person name="Kuo A."/>
            <person name="LaButti K."/>
            <person name="Lipzen A."/>
            <person name="Morin E."/>
            <person name="Grigoriev I.V."/>
            <person name="Henrissat B."/>
            <person name="Lindahl B."/>
            <person name="Martin F."/>
        </authorList>
    </citation>
    <scope>NUCLEOTIDE SEQUENCE</scope>
    <source>
        <strain evidence="24">JB14</strain>
    </source>
</reference>
<keyword evidence="12" id="KW-0274">FAD</keyword>
<dbReference type="InterPro" id="IPR001005">
    <property type="entry name" value="SANT/Myb"/>
</dbReference>
<keyword evidence="21" id="KW-0676">Redox-active center</keyword>
<evidence type="ECO:0000256" key="14">
    <source>
        <dbReference type="ARBA" id="ARBA00023002"/>
    </source>
</evidence>
<keyword evidence="13" id="KW-0249">Electron transport</keyword>
<evidence type="ECO:0000256" key="9">
    <source>
        <dbReference type="ARBA" id="ARBA00022729"/>
    </source>
</evidence>
<dbReference type="PANTHER" id="PTHR45885:SF1">
    <property type="entry name" value="CELL DIVISION CYCLE 5-LIKE PROTEIN"/>
    <property type="match status" value="1"/>
</dbReference>
<evidence type="ECO:0000256" key="5">
    <source>
        <dbReference type="ARBA" id="ARBA00022448"/>
    </source>
</evidence>
<evidence type="ECO:0000256" key="1">
    <source>
        <dbReference type="ARBA" id="ARBA00001974"/>
    </source>
</evidence>
<keyword evidence="8" id="KW-0747">Spliceosome</keyword>
<evidence type="ECO:0000256" key="15">
    <source>
        <dbReference type="ARBA" id="ARBA00023125"/>
    </source>
</evidence>
<organism evidence="24 25">
    <name type="scientific">Gymnopus androsaceus JB14</name>
    <dbReference type="NCBI Taxonomy" id="1447944"/>
    <lineage>
        <taxon>Eukaryota</taxon>
        <taxon>Fungi</taxon>
        <taxon>Dikarya</taxon>
        <taxon>Basidiomycota</taxon>
        <taxon>Agaricomycotina</taxon>
        <taxon>Agaricomycetes</taxon>
        <taxon>Agaricomycetidae</taxon>
        <taxon>Agaricales</taxon>
        <taxon>Marasmiineae</taxon>
        <taxon>Omphalotaceae</taxon>
        <taxon>Gymnopus</taxon>
    </lineage>
</organism>
<gene>
    <name evidence="24" type="ORF">BT96DRAFT_1008288</name>
</gene>
<keyword evidence="6" id="KW-0285">Flavoprotein</keyword>
<dbReference type="GO" id="GO:0015035">
    <property type="term" value="F:protein-disulfide reductase activity"/>
    <property type="evidence" value="ECO:0007669"/>
    <property type="project" value="InterPro"/>
</dbReference>
<keyword evidence="9" id="KW-0732">Signal</keyword>
<evidence type="ECO:0000256" key="10">
    <source>
        <dbReference type="ARBA" id="ARBA00022737"/>
    </source>
</evidence>
<keyword evidence="25" id="KW-1185">Reference proteome</keyword>
<dbReference type="AlphaFoldDB" id="A0A6A4GF62"/>
<evidence type="ECO:0000256" key="19">
    <source>
        <dbReference type="ARBA" id="ARBA00023187"/>
    </source>
</evidence>
<dbReference type="GO" id="GO:0000974">
    <property type="term" value="C:Prp19 complex"/>
    <property type="evidence" value="ECO:0007669"/>
    <property type="project" value="InterPro"/>
</dbReference>
<dbReference type="InterPro" id="IPR037192">
    <property type="entry name" value="ERO1-like_sf"/>
</dbReference>
<keyword evidence="18" id="KW-0325">Glycoprotein</keyword>
<comment type="subcellular location">
    <subcellularLocation>
        <location evidence="2">Endoplasmic reticulum membrane</location>
        <topology evidence="2">Peripheral membrane protein</topology>
        <orientation evidence="2">Lumenal side</orientation>
    </subcellularLocation>
</comment>
<feature type="region of interest" description="Disordered" evidence="22">
    <location>
        <begin position="140"/>
        <end position="188"/>
    </location>
</feature>
<evidence type="ECO:0000256" key="11">
    <source>
        <dbReference type="ARBA" id="ARBA00022824"/>
    </source>
</evidence>
<evidence type="ECO:0000256" key="12">
    <source>
        <dbReference type="ARBA" id="ARBA00022827"/>
    </source>
</evidence>
<keyword evidence="7" id="KW-0507">mRNA processing</keyword>
<dbReference type="GO" id="GO:0005681">
    <property type="term" value="C:spliceosomal complex"/>
    <property type="evidence" value="ECO:0007669"/>
    <property type="project" value="UniProtKB-KW"/>
</dbReference>
<dbReference type="GO" id="GO:0000398">
    <property type="term" value="P:mRNA splicing, via spliceosome"/>
    <property type="evidence" value="ECO:0007669"/>
    <property type="project" value="InterPro"/>
</dbReference>
<feature type="compositionally biased region" description="Low complexity" evidence="22">
    <location>
        <begin position="205"/>
        <end position="221"/>
    </location>
</feature>
<comment type="similarity">
    <text evidence="4">Belongs to the CEF1 family.</text>
</comment>
<evidence type="ECO:0000256" key="20">
    <source>
        <dbReference type="ARBA" id="ARBA00023242"/>
    </source>
</evidence>
<dbReference type="GO" id="GO:0016972">
    <property type="term" value="F:thiol oxidase activity"/>
    <property type="evidence" value="ECO:0007669"/>
    <property type="project" value="InterPro"/>
</dbReference>
<evidence type="ECO:0000256" key="4">
    <source>
        <dbReference type="ARBA" id="ARBA00010506"/>
    </source>
</evidence>
<dbReference type="PANTHER" id="PTHR45885">
    <property type="entry name" value="CELL DIVISION CYCLE 5-LIKE PROTEIN"/>
    <property type="match status" value="1"/>
</dbReference>
<dbReference type="InterPro" id="IPR017930">
    <property type="entry name" value="Myb_dom"/>
</dbReference>
<dbReference type="Pfam" id="PF04137">
    <property type="entry name" value="ERO1"/>
    <property type="match status" value="1"/>
</dbReference>
<evidence type="ECO:0000256" key="3">
    <source>
        <dbReference type="ARBA" id="ARBA00008277"/>
    </source>
</evidence>
<keyword evidence="11" id="KW-0256">Endoplasmic reticulum</keyword>
<feature type="compositionally biased region" description="Pro residues" evidence="22">
    <location>
        <begin position="222"/>
        <end position="239"/>
    </location>
</feature>
<keyword evidence="10" id="KW-0677">Repeat</keyword>
<protein>
    <recommendedName>
        <fullName evidence="23">HTH myb-type domain-containing protein</fullName>
    </recommendedName>
</protein>
<evidence type="ECO:0000256" key="7">
    <source>
        <dbReference type="ARBA" id="ARBA00022664"/>
    </source>
</evidence>
<accession>A0A6A4GF62</accession>
<feature type="compositionally biased region" description="Low complexity" evidence="22">
    <location>
        <begin position="143"/>
        <end position="152"/>
    </location>
</feature>
<evidence type="ECO:0000256" key="17">
    <source>
        <dbReference type="ARBA" id="ARBA00023157"/>
    </source>
</evidence>
<name>A0A6A4GF62_9AGAR</name>
<evidence type="ECO:0000256" key="2">
    <source>
        <dbReference type="ARBA" id="ARBA00004367"/>
    </source>
</evidence>
<dbReference type="GO" id="GO:0003677">
    <property type="term" value="F:DNA binding"/>
    <property type="evidence" value="ECO:0007669"/>
    <property type="project" value="UniProtKB-KW"/>
</dbReference>
<dbReference type="Gene3D" id="1.10.10.60">
    <property type="entry name" value="Homeodomain-like"/>
    <property type="match status" value="1"/>
</dbReference>
<keyword evidence="14" id="KW-0560">Oxidoreductase</keyword>
<dbReference type="CDD" id="cd00167">
    <property type="entry name" value="SANT"/>
    <property type="match status" value="1"/>
</dbReference>
<evidence type="ECO:0000256" key="16">
    <source>
        <dbReference type="ARBA" id="ARBA00023136"/>
    </source>
</evidence>
<dbReference type="EMBL" id="ML770190">
    <property type="protein sequence ID" value="KAE9384219.1"/>
    <property type="molecule type" value="Genomic_DNA"/>
</dbReference>
<feature type="region of interest" description="Disordered" evidence="22">
    <location>
        <begin position="202"/>
        <end position="260"/>
    </location>
</feature>
<dbReference type="GO" id="GO:0034975">
    <property type="term" value="P:protein folding in endoplasmic reticulum"/>
    <property type="evidence" value="ECO:0007669"/>
    <property type="project" value="InterPro"/>
</dbReference>
<evidence type="ECO:0000259" key="23">
    <source>
        <dbReference type="PROSITE" id="PS51294"/>
    </source>
</evidence>
<keyword evidence="5" id="KW-0813">Transport</keyword>
<feature type="region of interest" description="Disordered" evidence="22">
    <location>
        <begin position="34"/>
        <end position="91"/>
    </location>
</feature>
<feature type="compositionally biased region" description="Polar residues" evidence="22">
    <location>
        <begin position="72"/>
        <end position="81"/>
    </location>
</feature>
<dbReference type="SUPFAM" id="SSF46689">
    <property type="entry name" value="Homeodomain-like"/>
    <property type="match status" value="1"/>
</dbReference>
<evidence type="ECO:0000256" key="21">
    <source>
        <dbReference type="ARBA" id="ARBA00023284"/>
    </source>
</evidence>
<dbReference type="OrthoDB" id="3039552at2759"/>
<keyword evidence="16" id="KW-0472">Membrane</keyword>
<comment type="cofactor">
    <cofactor evidence="1">
        <name>FAD</name>
        <dbReference type="ChEBI" id="CHEBI:57692"/>
    </cofactor>
</comment>
<keyword evidence="19" id="KW-0508">mRNA splicing</keyword>
<feature type="compositionally biased region" description="Low complexity" evidence="22">
    <location>
        <begin position="37"/>
        <end position="54"/>
    </location>
</feature>
<evidence type="ECO:0000313" key="24">
    <source>
        <dbReference type="EMBL" id="KAE9384219.1"/>
    </source>
</evidence>
<proteinExistence type="inferred from homology"/>
<dbReference type="GO" id="GO:0071949">
    <property type="term" value="F:FAD binding"/>
    <property type="evidence" value="ECO:0007669"/>
    <property type="project" value="InterPro"/>
</dbReference>
<keyword evidence="15" id="KW-0238">DNA-binding</keyword>
<evidence type="ECO:0000256" key="22">
    <source>
        <dbReference type="SAM" id="MobiDB-lite"/>
    </source>
</evidence>
<dbReference type="InterPro" id="IPR009057">
    <property type="entry name" value="Homeodomain-like_sf"/>
</dbReference>
<sequence length="495" mass="54510">MSSLPERFNSNDGRAFLPVRVIATLWRQSARVREARSASSSISKRSTRTETTTEGPAVTRVESRRSVPRQLKAQQRARTQNLPFPPLSPNSSSAPLHLTCQLCASTTGRPAVGKGVGWRVGPVTLEVSLDRALKEKSPSWFGALTTPTSADDPAPPLSTPKKPHPCEQRSDGPGKPQSNLFAGPQDDADRICPKIRLKRLAKLQSSAPNSPAPSSLSTPIPASSPKPPAPKPISKPSPIPATLKRAAEPTPASPSPARKRAPLRLDLSCWEHETITNALHKSVAEASGHDLVWLKPLADEMQSESPGRPLPRLNVDLLDRPLIARLEIDPQAMRRVTVLLVTQRIRSIDAVTTWNIIKGGTRKNAEDEVLKAAIAKCGKNQRARISSLLVRKTPKQHKARWYEWLDPSIKKTERSKTEGEKLLRLAHVCLGYLNQTAGERGPNLQRYLTRVASHPQCLERIHFNVVLLRAIRRTSPHLEQHDCYLGTPESGVKET</sequence>
<dbReference type="GO" id="GO:0005789">
    <property type="term" value="C:endoplasmic reticulum membrane"/>
    <property type="evidence" value="ECO:0007669"/>
    <property type="project" value="UniProtKB-SubCell"/>
</dbReference>